<dbReference type="PROSITE" id="PS50853">
    <property type="entry name" value="FN3"/>
    <property type="match status" value="1"/>
</dbReference>
<dbReference type="InterPro" id="IPR026444">
    <property type="entry name" value="Secre_tail"/>
</dbReference>
<dbReference type="PANTHER" id="PTHR46708:SF2">
    <property type="entry name" value="FIBRONECTIN TYPE-III DOMAIN-CONTAINING PROTEIN"/>
    <property type="match status" value="1"/>
</dbReference>
<dbReference type="Gene3D" id="2.60.40.10">
    <property type="entry name" value="Immunoglobulins"/>
    <property type="match status" value="1"/>
</dbReference>
<evidence type="ECO:0000313" key="5">
    <source>
        <dbReference type="EMBL" id="MFC3758386.1"/>
    </source>
</evidence>
<dbReference type="Proteomes" id="UP001595735">
    <property type="component" value="Unassembled WGS sequence"/>
</dbReference>
<dbReference type="NCBIfam" id="TIGR04183">
    <property type="entry name" value="Por_Secre_tail"/>
    <property type="match status" value="1"/>
</dbReference>
<evidence type="ECO:0000313" key="6">
    <source>
        <dbReference type="Proteomes" id="UP001595735"/>
    </source>
</evidence>
<dbReference type="InterPro" id="IPR003961">
    <property type="entry name" value="FN3_dom"/>
</dbReference>
<evidence type="ECO:0000256" key="1">
    <source>
        <dbReference type="ARBA" id="ARBA00022729"/>
    </source>
</evidence>
<sequence length="932" mass="98527">MKRILLWCLLMVSLILNAQITLGEGSTAVGNVPINTNYNYSYSQQIFTKQEINASAAGNITGLKFYANPSASFEDSSAWVVYLGHTSKTNFSSGGDWTSVADLTEVFSGTVTNTNGVIEIMFSTPFAYDNVQNLVIAVDENTSGYDFDNNTFTVYNLPNAQNRSILYRTDGNDPDPSSPPEGILQEYRAVTSIAGLSPSPIPTCASVMYPVNNATLIPQSPAITWAMSSGATSYKVSIGTTPGGTDVVNQQTVTTASFTPSSPLSANTTYYLRVVSVGTGGESSDCSIIKFKTIPPPPANDECSGAITLTVNPNLNCDVVTAGTTLSATDSGLASDPCYGNPDDDVWYKFTATASNHIISLKNITSVGSNSDIDTYFQVLSGSCGNMNSILCSDPNTGTVDGLNPGDTYYVRVFSYAEGAASAQSFNICIGTLPPPPSNDDCSAAVTLAVNPDMSCGSTTAGTTLSATDSGIAPDPCYGDPDDDVWYKFTATHSSHIVSLKNVQPAGTGTSSDIYFQVLSGDCNSLTSVFCSDPDYGIIDGLTVGNTYYVRVYSYGGSGSAQSFNICIGTLPPPPLNDECTAAVSLTVNPDMNCGNKTSGHTLGATDSNLTVDPCDGEADDDVWFKFTATSSSHIVSLSNMVSIGTVSSYSLLFQVLNGDCSSLTSVECSDYDDMKVISGLTTGQTYYIRVYTAGGSGAAQSFDICVGTIPPPPANDDCSGALVASVFPYTYTQSDAAGATNNGGFINMCSNGMNDGTWFTFTGDGTVYDITVSMPSESNFDPQIGVYNGTCGSLTCVNTVDNEGTGETETMSLPTVAGTVYYVNIGHYDDEEDYLEGTFTIAINKETLGTSEITKTKNEVKLYPNPFAEILNISKVDQVRSVFILDLSGRLVKTIEKPSSVLHLGDLKQGMYLVVLNRKDGTTQTIKTIKK</sequence>
<dbReference type="InterPro" id="IPR056600">
    <property type="entry name" value="GBD_T9SS_assoc"/>
</dbReference>
<keyword evidence="1 3" id="KW-0732">Signal</keyword>
<dbReference type="Gene3D" id="2.60.120.380">
    <property type="match status" value="2"/>
</dbReference>
<dbReference type="RefSeq" id="WP_378170869.1">
    <property type="nucleotide sequence ID" value="NZ_JBHRYO010000002.1"/>
</dbReference>
<evidence type="ECO:0000256" key="2">
    <source>
        <dbReference type="ARBA" id="ARBA00022737"/>
    </source>
</evidence>
<keyword evidence="6" id="KW-1185">Reference proteome</keyword>
<evidence type="ECO:0000259" key="4">
    <source>
        <dbReference type="PROSITE" id="PS50853"/>
    </source>
</evidence>
<dbReference type="Pfam" id="PF18962">
    <property type="entry name" value="Por_Secre_tail"/>
    <property type="match status" value="1"/>
</dbReference>
<name>A0ABV7XZE4_9FLAO</name>
<dbReference type="InterPro" id="IPR050991">
    <property type="entry name" value="ECM_Regulatory_Proteins"/>
</dbReference>
<feature type="domain" description="Fibronectin type-III" evidence="4">
    <location>
        <begin position="197"/>
        <end position="297"/>
    </location>
</feature>
<dbReference type="InterPro" id="IPR032812">
    <property type="entry name" value="SbsA_Ig"/>
</dbReference>
<dbReference type="Pfam" id="PF23759">
    <property type="entry name" value="GBD_T9SS_assoc"/>
    <property type="match status" value="3"/>
</dbReference>
<feature type="signal peptide" evidence="3">
    <location>
        <begin position="1"/>
        <end position="18"/>
    </location>
</feature>
<gene>
    <name evidence="5" type="ORF">ACFONJ_20595</name>
</gene>
<comment type="caution">
    <text evidence="5">The sequence shown here is derived from an EMBL/GenBank/DDBJ whole genome shotgun (WGS) entry which is preliminary data.</text>
</comment>
<dbReference type="InterPro" id="IPR013783">
    <property type="entry name" value="Ig-like_fold"/>
</dbReference>
<organism evidence="5 6">
    <name type="scientific">Chryseobacterium tructae</name>
    <dbReference type="NCBI Taxonomy" id="1037380"/>
    <lineage>
        <taxon>Bacteria</taxon>
        <taxon>Pseudomonadati</taxon>
        <taxon>Bacteroidota</taxon>
        <taxon>Flavobacteriia</taxon>
        <taxon>Flavobacteriales</taxon>
        <taxon>Weeksellaceae</taxon>
        <taxon>Chryseobacterium group</taxon>
        <taxon>Chryseobacterium</taxon>
    </lineage>
</organism>
<reference evidence="6" key="1">
    <citation type="journal article" date="2019" name="Int. J. Syst. Evol. Microbiol.">
        <title>The Global Catalogue of Microorganisms (GCM) 10K type strain sequencing project: providing services to taxonomists for standard genome sequencing and annotation.</title>
        <authorList>
            <consortium name="The Broad Institute Genomics Platform"/>
            <consortium name="The Broad Institute Genome Sequencing Center for Infectious Disease"/>
            <person name="Wu L."/>
            <person name="Ma J."/>
        </authorList>
    </citation>
    <scope>NUCLEOTIDE SEQUENCE [LARGE SCALE GENOMIC DNA]</scope>
    <source>
        <strain evidence="6">CECT 7798</strain>
    </source>
</reference>
<dbReference type="InterPro" id="IPR036116">
    <property type="entry name" value="FN3_sf"/>
</dbReference>
<proteinExistence type="predicted"/>
<dbReference type="EMBL" id="JBHRYO010000002">
    <property type="protein sequence ID" value="MFC3758386.1"/>
    <property type="molecule type" value="Genomic_DNA"/>
</dbReference>
<feature type="chain" id="PRO_5045455852" evidence="3">
    <location>
        <begin position="19"/>
        <end position="932"/>
    </location>
</feature>
<dbReference type="PANTHER" id="PTHR46708">
    <property type="entry name" value="TENASCIN"/>
    <property type="match status" value="1"/>
</dbReference>
<protein>
    <submittedName>
        <fullName evidence="5">T9SS type A sorting domain-containing protein</fullName>
    </submittedName>
</protein>
<dbReference type="SUPFAM" id="SSF49265">
    <property type="entry name" value="Fibronectin type III"/>
    <property type="match status" value="1"/>
</dbReference>
<evidence type="ECO:0000256" key="3">
    <source>
        <dbReference type="SAM" id="SignalP"/>
    </source>
</evidence>
<keyword evidence="2" id="KW-0677">Repeat</keyword>
<dbReference type="Pfam" id="PF13205">
    <property type="entry name" value="Big_5"/>
    <property type="match status" value="1"/>
</dbReference>
<accession>A0ABV7XZE4</accession>